<dbReference type="Gene3D" id="1.20.5.320">
    <property type="entry name" value="6-Phosphogluconate Dehydrogenase, domain 3"/>
    <property type="match status" value="1"/>
</dbReference>
<dbReference type="EMBL" id="LGUT01001163">
    <property type="protein sequence ID" value="KOG89510.1"/>
    <property type="molecule type" value="Genomic_DNA"/>
</dbReference>
<accession>A0ABR5J7Y4</accession>
<evidence type="ECO:0000313" key="3">
    <source>
        <dbReference type="Proteomes" id="UP000037020"/>
    </source>
</evidence>
<evidence type="ECO:0000256" key="1">
    <source>
        <dbReference type="SAM" id="MobiDB-lite"/>
    </source>
</evidence>
<keyword evidence="3" id="KW-1185">Reference proteome</keyword>
<proteinExistence type="predicted"/>
<evidence type="ECO:0000313" key="2">
    <source>
        <dbReference type="EMBL" id="KOG89510.1"/>
    </source>
</evidence>
<organism evidence="2 3">
    <name type="scientific">Streptomyces varsoviensis</name>
    <dbReference type="NCBI Taxonomy" id="67373"/>
    <lineage>
        <taxon>Bacteria</taxon>
        <taxon>Bacillati</taxon>
        <taxon>Actinomycetota</taxon>
        <taxon>Actinomycetes</taxon>
        <taxon>Kitasatosporales</taxon>
        <taxon>Streptomycetaceae</taxon>
        <taxon>Streptomyces</taxon>
    </lineage>
</organism>
<dbReference type="RefSeq" id="WP_030888742.1">
    <property type="nucleotide sequence ID" value="NZ_JBIRHZ010000003.1"/>
</dbReference>
<feature type="region of interest" description="Disordered" evidence="1">
    <location>
        <begin position="110"/>
        <end position="200"/>
    </location>
</feature>
<sequence>MLPESIPTVTVTAHYLTPDGRPLSGSVTFEPPSMLTHSETDVMLGGPIEARLDSDGRTQVTLPATDTPGMNPESWAYTVTERLSGVPGRRPYKILLPADHPRIDLAEIAPADPGTPDYVPVPGPAGPPGDKGAPGSRIHTGDTPPAETLGSSGDLMLRTDTGDLWQRGETDWGKPVGNFMGPQGAPGTGNVDTVNGKPGPDVKLTAEDVGALSASGGSVAGNVVIEGNGSSHPLVVQAGSSYVRVNTSGDLETTNNAYVSSNLRVGSGAGGLAGAAGAIQLANGSAPAKAAEDGVSLYSAGGKLFVQRADGSVVEVGEGQTGPRGPEGPRGPAGADGSSSNDWAPEDLGFVAWTFDPGLGDGKSALNASYPGDIPASGRIYYGAVVLRKATAVKNVCVQTLGYSGASGGITAGSFAGIYDASGKRRAQTADLSKVYPETHEVGGATSFIPLSSAVTLQPGIYVIAFLLTYSNSANSPRIMTGNGGYDVPGRFGPSNAVPRTALSPTKSNTSLPASINWSTGVTVLGTRYWMALA</sequence>
<comment type="caution">
    <text evidence="2">The sequence shown here is derived from an EMBL/GenBank/DDBJ whole genome shotgun (WGS) entry which is preliminary data.</text>
</comment>
<feature type="region of interest" description="Disordered" evidence="1">
    <location>
        <begin position="316"/>
        <end position="341"/>
    </location>
</feature>
<gene>
    <name evidence="2" type="ORF">ADK38_13915</name>
</gene>
<dbReference type="Proteomes" id="UP000037020">
    <property type="component" value="Unassembled WGS sequence"/>
</dbReference>
<name>A0ABR5J7Y4_9ACTN</name>
<reference evidence="2 3" key="1">
    <citation type="submission" date="2015-07" db="EMBL/GenBank/DDBJ databases">
        <authorList>
            <person name="Ju K.-S."/>
            <person name="Doroghazi J.R."/>
            <person name="Metcalf W.W."/>
        </authorList>
    </citation>
    <scope>NUCLEOTIDE SEQUENCE [LARGE SCALE GENOMIC DNA]</scope>
    <source>
        <strain evidence="2 3">NRRL B-3589</strain>
    </source>
</reference>
<feature type="compositionally biased region" description="Low complexity" evidence="1">
    <location>
        <begin position="317"/>
        <end position="337"/>
    </location>
</feature>
<protein>
    <submittedName>
        <fullName evidence="2">Uncharacterized protein</fullName>
    </submittedName>
</protein>